<sequence>MLVEAFVKRKELRKNHQVSPNSEKHCSTVRAFSIEVYIYIGNSEMHQ</sequence>
<dbReference type="Proteomes" id="UP000366051">
    <property type="component" value="Chromosome"/>
</dbReference>
<protein>
    <submittedName>
        <fullName evidence="1">Uncharacterized protein</fullName>
    </submittedName>
</protein>
<gene>
    <name evidence="1" type="ORF">FTV88_2821</name>
</gene>
<reference evidence="2" key="1">
    <citation type="submission" date="2019-11" db="EMBL/GenBank/DDBJ databases">
        <title>Genome sequence of Heliorestis convoluta strain HH, an alkaliphilic and minimalistic phototrophic bacterium from a soda lake in Egypt.</title>
        <authorList>
            <person name="Dewey E.D."/>
            <person name="Stokes L.M."/>
            <person name="Burchell B.M."/>
            <person name="Shaffer K.N."/>
            <person name="Huntington A.M."/>
            <person name="Baker J.M."/>
            <person name="Nadendla S."/>
            <person name="Giglio M.G."/>
            <person name="Touchman J.W."/>
            <person name="Blankenship R.E."/>
            <person name="Madigan M.T."/>
            <person name="Sattley W.M."/>
        </authorList>
    </citation>
    <scope>NUCLEOTIDE SEQUENCE [LARGE SCALE GENOMIC DNA]</scope>
    <source>
        <strain evidence="2">HH</strain>
    </source>
</reference>
<keyword evidence="2" id="KW-1185">Reference proteome</keyword>
<accession>A0A5Q2N9G3</accession>
<name>A0A5Q2N9G3_9FIRM</name>
<dbReference type="KEGG" id="hcv:FTV88_2821"/>
<dbReference type="AlphaFoldDB" id="A0A5Q2N9G3"/>
<organism evidence="1 2">
    <name type="scientific">Heliorestis convoluta</name>
    <dbReference type="NCBI Taxonomy" id="356322"/>
    <lineage>
        <taxon>Bacteria</taxon>
        <taxon>Bacillati</taxon>
        <taxon>Bacillota</taxon>
        <taxon>Clostridia</taxon>
        <taxon>Eubacteriales</taxon>
        <taxon>Heliobacteriaceae</taxon>
        <taxon>Heliorestis</taxon>
    </lineage>
</organism>
<dbReference type="EMBL" id="CP045875">
    <property type="protein sequence ID" value="QGG48910.1"/>
    <property type="molecule type" value="Genomic_DNA"/>
</dbReference>
<evidence type="ECO:0000313" key="1">
    <source>
        <dbReference type="EMBL" id="QGG48910.1"/>
    </source>
</evidence>
<proteinExistence type="predicted"/>
<evidence type="ECO:0000313" key="2">
    <source>
        <dbReference type="Proteomes" id="UP000366051"/>
    </source>
</evidence>